<evidence type="ECO:0000313" key="3">
    <source>
        <dbReference type="Proteomes" id="UP001596116"/>
    </source>
</evidence>
<proteinExistence type="predicted"/>
<gene>
    <name evidence="2" type="ORF">ACFMB1_05850</name>
</gene>
<keyword evidence="3" id="KW-1185">Reference proteome</keyword>
<dbReference type="SUPFAM" id="SSF82171">
    <property type="entry name" value="DPP6 N-terminal domain-like"/>
    <property type="match status" value="1"/>
</dbReference>
<evidence type="ECO:0000256" key="1">
    <source>
        <dbReference type="SAM" id="SignalP"/>
    </source>
</evidence>
<dbReference type="Gene3D" id="2.120.10.30">
    <property type="entry name" value="TolB, C-terminal domain"/>
    <property type="match status" value="1"/>
</dbReference>
<accession>A0ABW1KXA0</accession>
<dbReference type="EMBL" id="JBHPON010000001">
    <property type="protein sequence ID" value="MFC6035058.1"/>
    <property type="molecule type" value="Genomic_DNA"/>
</dbReference>
<dbReference type="Proteomes" id="UP001596116">
    <property type="component" value="Unassembled WGS sequence"/>
</dbReference>
<dbReference type="PROSITE" id="PS51257">
    <property type="entry name" value="PROKAR_LIPOPROTEIN"/>
    <property type="match status" value="1"/>
</dbReference>
<sequence length="331" mass="35221">MSHFLKSACAALLFFTAACQPTSEAPDTPEEVAAPSEDAAEVGGLPIAHILSGKVALNTEDGAISIIDIESLLAAPTYQNQPTFLQPYDGRFYYVAGNENDKTDLWVYDLSSGEKSQVTQTLEKSEFSPKPSPDGGVSFIQESEDGEMTRVHALREVGEAGAAVIETGPVGYYEWLQGGAMLAVFYRSEPPMLQFVDVASGEARDGFENVGRVLLSSPDGATLFAARGDEAGDYEIVAVDVASGATETLLPLLPGAQDFFLVFSEEGFPAMAYSSMGSQLATYDLVNDSVWHVAADIGDLGYGSITRISVAGVPDQDGNLPILFVAHPREE</sequence>
<dbReference type="RefSeq" id="WP_379879612.1">
    <property type="nucleotide sequence ID" value="NZ_JBHPON010000001.1"/>
</dbReference>
<protein>
    <submittedName>
        <fullName evidence="2">Uncharacterized protein</fullName>
    </submittedName>
</protein>
<reference evidence="2 3" key="1">
    <citation type="submission" date="2024-09" db="EMBL/GenBank/DDBJ databases">
        <authorList>
            <person name="Zhang Z.-H."/>
        </authorList>
    </citation>
    <scope>NUCLEOTIDE SEQUENCE [LARGE SCALE GENOMIC DNA]</scope>
    <source>
        <strain evidence="2 3">HHTR114</strain>
    </source>
</reference>
<organism evidence="2 3">
    <name type="scientific">Hyphococcus aureus</name>
    <dbReference type="NCBI Taxonomy" id="2666033"/>
    <lineage>
        <taxon>Bacteria</taxon>
        <taxon>Pseudomonadati</taxon>
        <taxon>Pseudomonadota</taxon>
        <taxon>Alphaproteobacteria</taxon>
        <taxon>Parvularculales</taxon>
        <taxon>Parvularculaceae</taxon>
        <taxon>Hyphococcus</taxon>
    </lineage>
</organism>
<name>A0ABW1KXA0_9PROT</name>
<feature type="signal peptide" evidence="1">
    <location>
        <begin position="1"/>
        <end position="25"/>
    </location>
</feature>
<keyword evidence="1" id="KW-0732">Signal</keyword>
<evidence type="ECO:0000313" key="2">
    <source>
        <dbReference type="EMBL" id="MFC6035058.1"/>
    </source>
</evidence>
<feature type="chain" id="PRO_5045967833" evidence="1">
    <location>
        <begin position="26"/>
        <end position="331"/>
    </location>
</feature>
<dbReference type="InterPro" id="IPR011042">
    <property type="entry name" value="6-blade_b-propeller_TolB-like"/>
</dbReference>
<comment type="caution">
    <text evidence="2">The sequence shown here is derived from an EMBL/GenBank/DDBJ whole genome shotgun (WGS) entry which is preliminary data.</text>
</comment>